<keyword evidence="6" id="KW-0645">Protease</keyword>
<feature type="binding site" evidence="15">
    <location>
        <position position="189"/>
    </location>
    <ligand>
        <name>substrate</name>
    </ligand>
</feature>
<dbReference type="CDD" id="cd10839">
    <property type="entry name" value="cpPDZ1_DegP-like"/>
    <property type="match status" value="1"/>
</dbReference>
<dbReference type="GO" id="GO:0004252">
    <property type="term" value="F:serine-type endopeptidase activity"/>
    <property type="evidence" value="ECO:0007669"/>
    <property type="project" value="InterPro"/>
</dbReference>
<evidence type="ECO:0000256" key="3">
    <source>
        <dbReference type="ARBA" id="ARBA00010541"/>
    </source>
</evidence>
<dbReference type="Pfam" id="PF13365">
    <property type="entry name" value="Trypsin_2"/>
    <property type="match status" value="1"/>
</dbReference>
<reference evidence="18 19" key="1">
    <citation type="submission" date="2017-05" db="EMBL/GenBank/DDBJ databases">
        <title>Complete and WGS of Bordetella genogroups.</title>
        <authorList>
            <person name="Spilker T."/>
            <person name="LiPuma J."/>
        </authorList>
    </citation>
    <scope>NUCLEOTIDE SEQUENCE [LARGE SCALE GENOMIC DNA]</scope>
    <source>
        <strain evidence="18 19">AU19157</strain>
    </source>
</reference>
<gene>
    <name evidence="18" type="ORF">CAL12_08400</name>
</gene>
<evidence type="ECO:0000256" key="5">
    <source>
        <dbReference type="ARBA" id="ARBA00013958"/>
    </source>
</evidence>
<dbReference type="SMART" id="SM00228">
    <property type="entry name" value="PDZ"/>
    <property type="match status" value="2"/>
</dbReference>
<feature type="binding site" evidence="15">
    <location>
        <position position="159"/>
    </location>
    <ligand>
        <name>substrate</name>
    </ligand>
</feature>
<feature type="region of interest" description="Disordered" evidence="16">
    <location>
        <begin position="410"/>
        <end position="429"/>
    </location>
</feature>
<dbReference type="GO" id="GO:0006508">
    <property type="term" value="P:proteolysis"/>
    <property type="evidence" value="ECO:0007669"/>
    <property type="project" value="UniProtKB-KW"/>
</dbReference>
<dbReference type="KEGG" id="bgv:CAL12_08400"/>
<evidence type="ECO:0000259" key="17">
    <source>
        <dbReference type="PROSITE" id="PS50106"/>
    </source>
</evidence>
<dbReference type="Gene3D" id="2.30.42.10">
    <property type="match status" value="2"/>
</dbReference>
<evidence type="ECO:0000313" key="18">
    <source>
        <dbReference type="EMBL" id="ARP80859.1"/>
    </source>
</evidence>
<evidence type="ECO:0000256" key="11">
    <source>
        <dbReference type="ARBA" id="ARBA00022825"/>
    </source>
</evidence>
<dbReference type="PANTHER" id="PTHR22939">
    <property type="entry name" value="SERINE PROTEASE FAMILY S1C HTRA-RELATED"/>
    <property type="match status" value="1"/>
</dbReference>
<keyword evidence="12" id="KW-0346">Stress response</keyword>
<proteinExistence type="inferred from homology"/>
<dbReference type="GO" id="GO:0042597">
    <property type="term" value="C:periplasmic space"/>
    <property type="evidence" value="ECO:0007669"/>
    <property type="project" value="UniProtKB-SubCell"/>
</dbReference>
<dbReference type="Pfam" id="PF13180">
    <property type="entry name" value="PDZ_2"/>
    <property type="match status" value="1"/>
</dbReference>
<keyword evidence="10" id="KW-0378">Hydrolase</keyword>
<feature type="region of interest" description="Disordered" evidence="16">
    <location>
        <begin position="107"/>
        <end position="141"/>
    </location>
</feature>
<dbReference type="InterPro" id="IPR001478">
    <property type="entry name" value="PDZ"/>
</dbReference>
<dbReference type="EC" id="3.4.21.107" evidence="4"/>
<dbReference type="SUPFAM" id="SSF50494">
    <property type="entry name" value="Trypsin-like serine proteases"/>
    <property type="match status" value="1"/>
</dbReference>
<sequence>MILSTVSKLPVRRFFSLEMEAGCRSLRRGLAALLTALVAGVALQAPASAAQTATGNPAMMLPDFTSIVEKADPAVVNIRTTATVPVRSGPQDPYDLFRFFFGPDFQPPGMPDMPGQRPRDRQQQPKQPQQQQPQERTVPRGVGSGFFISADGYVLTNNHVVSDATDIFVTLTDGREFKAKVVGTDDRTDVALLKIDAKDMPFLPIGDDTKIKKGQWVLAIGSPFGLDSTVTAGIVSAINRDTGEYLPFIQTDVAVNPGNSGGPLLNLQGEVIGINSQIISRSGGFMGISLAIPIDEVMRVVDELRSTGKVTRGRIGVQIGEVTNEVATALGLARAEGALVSSVEGDSPADAAGVQPGDVILRFNNKPIARWSDLPRMVGETKPGTTAPLQVWRKGKNLTLNVKVAEIPQSKSPAAAKKPEPEKEPASSTALGLTVVPVPTATQSKLKIKGGVMVRGVTGQADQAGIQEGDIVLSVGDTDITAPDQFVQVAGKVDKAKPVPVLIRRGDQTQWVVIQPGK</sequence>
<evidence type="ECO:0000256" key="2">
    <source>
        <dbReference type="ARBA" id="ARBA00004418"/>
    </source>
</evidence>
<keyword evidence="11" id="KW-0720">Serine protease</keyword>
<keyword evidence="9" id="KW-0574">Periplasm</keyword>
<dbReference type="STRING" id="1416806.CAL12_08400"/>
<feature type="binding site" evidence="15">
    <location>
        <begin position="258"/>
        <end position="260"/>
    </location>
    <ligand>
        <name>substrate</name>
    </ligand>
</feature>
<dbReference type="RefSeq" id="WP_086064075.1">
    <property type="nucleotide sequence ID" value="NZ_CP021108.1"/>
</dbReference>
<dbReference type="PANTHER" id="PTHR22939:SF130">
    <property type="entry name" value="PERIPLASMIC SERINE ENDOPROTEASE DEGP-LIKE-RELATED"/>
    <property type="match status" value="1"/>
</dbReference>
<name>A0A1W6YIQ3_9BORD</name>
<evidence type="ECO:0000256" key="8">
    <source>
        <dbReference type="ARBA" id="ARBA00022737"/>
    </source>
</evidence>
<comment type="catalytic activity">
    <reaction evidence="1">
        <text>Acts on substrates that are at least partially unfolded. The cleavage site P1 residue is normally between a pair of hydrophobic residues, such as Val-|-Val.</text>
        <dbReference type="EC" id="3.4.21.107"/>
    </reaction>
</comment>
<evidence type="ECO:0000256" key="16">
    <source>
        <dbReference type="SAM" id="MobiDB-lite"/>
    </source>
</evidence>
<feature type="domain" description="PDZ" evidence="17">
    <location>
        <begin position="304"/>
        <end position="368"/>
    </location>
</feature>
<feature type="active site" description="Charge relay system" evidence="14">
    <location>
        <position position="159"/>
    </location>
</feature>
<evidence type="ECO:0000256" key="7">
    <source>
        <dbReference type="ARBA" id="ARBA00022729"/>
    </source>
</evidence>
<dbReference type="AlphaFoldDB" id="A0A1W6YIQ3"/>
<feature type="active site" description="Charge relay system" evidence="14">
    <location>
        <position position="189"/>
    </location>
</feature>
<keyword evidence="19" id="KW-1185">Reference proteome</keyword>
<evidence type="ECO:0000256" key="6">
    <source>
        <dbReference type="ARBA" id="ARBA00022670"/>
    </source>
</evidence>
<dbReference type="InterPro" id="IPR009003">
    <property type="entry name" value="Peptidase_S1_PA"/>
</dbReference>
<dbReference type="EMBL" id="CP021108">
    <property type="protein sequence ID" value="ARP80859.1"/>
    <property type="molecule type" value="Genomic_DNA"/>
</dbReference>
<evidence type="ECO:0000256" key="4">
    <source>
        <dbReference type="ARBA" id="ARBA00013035"/>
    </source>
</evidence>
<evidence type="ECO:0000256" key="15">
    <source>
        <dbReference type="PIRSR" id="PIRSR611782-2"/>
    </source>
</evidence>
<feature type="compositionally biased region" description="Low complexity" evidence="16">
    <location>
        <begin position="124"/>
        <end position="140"/>
    </location>
</feature>
<dbReference type="NCBIfam" id="TIGR02037">
    <property type="entry name" value="degP_htrA_DO"/>
    <property type="match status" value="1"/>
</dbReference>
<protein>
    <recommendedName>
        <fullName evidence="5">Probable periplasmic serine endoprotease DegP-like</fullName>
        <ecNumber evidence="4">3.4.21.107</ecNumber>
    </recommendedName>
    <alternativeName>
        <fullName evidence="13">Protease Do</fullName>
    </alternativeName>
</protein>
<keyword evidence="7" id="KW-0732">Signal</keyword>
<dbReference type="InterPro" id="IPR001940">
    <property type="entry name" value="Peptidase_S1C"/>
</dbReference>
<evidence type="ECO:0000313" key="19">
    <source>
        <dbReference type="Proteomes" id="UP000194151"/>
    </source>
</evidence>
<evidence type="ECO:0000256" key="1">
    <source>
        <dbReference type="ARBA" id="ARBA00001772"/>
    </source>
</evidence>
<dbReference type="PROSITE" id="PS50106">
    <property type="entry name" value="PDZ"/>
    <property type="match status" value="1"/>
</dbReference>
<evidence type="ECO:0000256" key="14">
    <source>
        <dbReference type="PIRSR" id="PIRSR611782-1"/>
    </source>
</evidence>
<keyword evidence="8" id="KW-0677">Repeat</keyword>
<evidence type="ECO:0000256" key="13">
    <source>
        <dbReference type="ARBA" id="ARBA00032850"/>
    </source>
</evidence>
<evidence type="ECO:0000256" key="10">
    <source>
        <dbReference type="ARBA" id="ARBA00022801"/>
    </source>
</evidence>
<dbReference type="PRINTS" id="PR00834">
    <property type="entry name" value="PROTEASES2C"/>
</dbReference>
<accession>A0A1W6YIQ3</accession>
<comment type="subcellular location">
    <subcellularLocation>
        <location evidence="2">Periplasm</location>
    </subcellularLocation>
</comment>
<dbReference type="InterPro" id="IPR036034">
    <property type="entry name" value="PDZ_sf"/>
</dbReference>
<feature type="active site" description="Charge relay system" evidence="14">
    <location>
        <position position="260"/>
    </location>
</feature>
<evidence type="ECO:0000256" key="9">
    <source>
        <dbReference type="ARBA" id="ARBA00022764"/>
    </source>
</evidence>
<dbReference type="OrthoDB" id="8520726at2"/>
<comment type="similarity">
    <text evidence="3">Belongs to the peptidase S1C family.</text>
</comment>
<dbReference type="Gene3D" id="2.40.10.120">
    <property type="match status" value="1"/>
</dbReference>
<dbReference type="Proteomes" id="UP000194151">
    <property type="component" value="Chromosome"/>
</dbReference>
<dbReference type="InterPro" id="IPR011782">
    <property type="entry name" value="Pept_S1C_Do"/>
</dbReference>
<dbReference type="SUPFAM" id="SSF50156">
    <property type="entry name" value="PDZ domain-like"/>
    <property type="match status" value="2"/>
</dbReference>
<organism evidence="18 19">
    <name type="scientific">Bordetella genomosp. 8</name>
    <dbReference type="NCBI Taxonomy" id="1416806"/>
    <lineage>
        <taxon>Bacteria</taxon>
        <taxon>Pseudomonadati</taxon>
        <taxon>Pseudomonadota</taxon>
        <taxon>Betaproteobacteria</taxon>
        <taxon>Burkholderiales</taxon>
        <taxon>Alcaligenaceae</taxon>
        <taxon>Bordetella</taxon>
    </lineage>
</organism>
<evidence type="ECO:0000256" key="12">
    <source>
        <dbReference type="ARBA" id="ARBA00023016"/>
    </source>
</evidence>